<dbReference type="InterPro" id="IPR011324">
    <property type="entry name" value="Cytotoxic_necrot_fac-like_cat"/>
</dbReference>
<gene>
    <name evidence="3" type="primary">cheD</name>
    <name evidence="4" type="ORF">A2V92_03415</name>
</gene>
<dbReference type="InterPro" id="IPR005659">
    <property type="entry name" value="Chemorcpt_Glu_NH3ase_CheD"/>
</dbReference>
<dbReference type="PANTHER" id="PTHR35147:SF2">
    <property type="entry name" value="CHEMORECEPTOR GLUTAMINE DEAMIDASE CHED-RELATED"/>
    <property type="match status" value="1"/>
</dbReference>
<evidence type="ECO:0000256" key="2">
    <source>
        <dbReference type="ARBA" id="ARBA00022801"/>
    </source>
</evidence>
<dbReference type="HAMAP" id="MF_01440">
    <property type="entry name" value="CheD"/>
    <property type="match status" value="1"/>
</dbReference>
<name>A0A1F6TH37_9PROT</name>
<evidence type="ECO:0000313" key="4">
    <source>
        <dbReference type="EMBL" id="OGI44432.1"/>
    </source>
</evidence>
<dbReference type="GO" id="GO:0006935">
    <property type="term" value="P:chemotaxis"/>
    <property type="evidence" value="ECO:0007669"/>
    <property type="project" value="UniProtKB-UniRule"/>
</dbReference>
<dbReference type="AlphaFoldDB" id="A0A1F6TH37"/>
<evidence type="ECO:0000256" key="3">
    <source>
        <dbReference type="HAMAP-Rule" id="MF_01440"/>
    </source>
</evidence>
<dbReference type="Proteomes" id="UP000179344">
    <property type="component" value="Unassembled WGS sequence"/>
</dbReference>
<dbReference type="Gene3D" id="3.30.1330.200">
    <property type="match status" value="1"/>
</dbReference>
<accession>A0A1F6TH37</accession>
<dbReference type="GO" id="GO:0050568">
    <property type="term" value="F:protein-glutamine glutaminase activity"/>
    <property type="evidence" value="ECO:0007669"/>
    <property type="project" value="UniProtKB-UniRule"/>
</dbReference>
<dbReference type="CDD" id="cd16352">
    <property type="entry name" value="CheD"/>
    <property type="match status" value="1"/>
</dbReference>
<comment type="catalytic activity">
    <reaction evidence="3">
        <text>L-glutaminyl-[protein] + H2O = L-glutamyl-[protein] + NH4(+)</text>
        <dbReference type="Rhea" id="RHEA:16441"/>
        <dbReference type="Rhea" id="RHEA-COMP:10207"/>
        <dbReference type="Rhea" id="RHEA-COMP:10208"/>
        <dbReference type="ChEBI" id="CHEBI:15377"/>
        <dbReference type="ChEBI" id="CHEBI:28938"/>
        <dbReference type="ChEBI" id="CHEBI:29973"/>
        <dbReference type="ChEBI" id="CHEBI:30011"/>
        <dbReference type="EC" id="3.5.1.44"/>
    </reaction>
</comment>
<dbReference type="InterPro" id="IPR038592">
    <property type="entry name" value="CheD-like_sf"/>
</dbReference>
<dbReference type="PANTHER" id="PTHR35147">
    <property type="entry name" value="CHEMORECEPTOR GLUTAMINE DEAMIDASE CHED-RELATED"/>
    <property type="match status" value="1"/>
</dbReference>
<evidence type="ECO:0000313" key="5">
    <source>
        <dbReference type="Proteomes" id="UP000179344"/>
    </source>
</evidence>
<keyword evidence="2 3" id="KW-0378">Hydrolase</keyword>
<dbReference type="EC" id="3.5.1.44" evidence="3"/>
<comment type="similarity">
    <text evidence="3">Belongs to the CheD family.</text>
</comment>
<comment type="function">
    <text evidence="3">Probably deamidates glutamine residues to glutamate on methyl-accepting chemotaxis receptors (MCPs), playing an important role in chemotaxis.</text>
</comment>
<organism evidence="4 5">
    <name type="scientific">Candidatus Muproteobacteria bacterium RBG_16_65_31</name>
    <dbReference type="NCBI Taxonomy" id="1817759"/>
    <lineage>
        <taxon>Bacteria</taxon>
        <taxon>Pseudomonadati</taxon>
        <taxon>Pseudomonadota</taxon>
        <taxon>Candidatus Muproteobacteria</taxon>
    </lineage>
</organism>
<comment type="caution">
    <text evidence="4">The sequence shown here is derived from an EMBL/GenBank/DDBJ whole genome shotgun (WGS) entry which is preliminary data.</text>
</comment>
<proteinExistence type="inferred from homology"/>
<keyword evidence="1 3" id="KW-0145">Chemotaxis</keyword>
<protein>
    <recommendedName>
        <fullName evidence="3">Probable chemoreceptor glutamine deamidase CheD</fullName>
        <ecNumber evidence="3">3.5.1.44</ecNumber>
    </recommendedName>
</protein>
<sequence>MPVEGEGLPRTTIHIGGGVHATREPMVLDTVLGSCIAACIYDPDAGVGGMNHFMLPEGVDPNYPTTARYGVHAMELLISEVMKLGGQRRRFQAKVFGGGHVLRIRESLDGVPQRNIEFVRRFMNTEQIPVVSEDLGGYRARRVLFHPHSGKAFLKRLGQSEAELTAQEEMVYLISLKKQKLEGDITLF</sequence>
<reference evidence="4 5" key="1">
    <citation type="journal article" date="2016" name="Nat. Commun.">
        <title>Thousands of microbial genomes shed light on interconnected biogeochemical processes in an aquifer system.</title>
        <authorList>
            <person name="Anantharaman K."/>
            <person name="Brown C.T."/>
            <person name="Hug L.A."/>
            <person name="Sharon I."/>
            <person name="Castelle C.J."/>
            <person name="Probst A.J."/>
            <person name="Thomas B.C."/>
            <person name="Singh A."/>
            <person name="Wilkins M.J."/>
            <person name="Karaoz U."/>
            <person name="Brodie E.L."/>
            <person name="Williams K.H."/>
            <person name="Hubbard S.S."/>
            <person name="Banfield J.F."/>
        </authorList>
    </citation>
    <scope>NUCLEOTIDE SEQUENCE [LARGE SCALE GENOMIC DNA]</scope>
</reference>
<dbReference type="Pfam" id="PF03975">
    <property type="entry name" value="CheD"/>
    <property type="match status" value="1"/>
</dbReference>
<evidence type="ECO:0000256" key="1">
    <source>
        <dbReference type="ARBA" id="ARBA00022500"/>
    </source>
</evidence>
<dbReference type="SUPFAM" id="SSF64438">
    <property type="entry name" value="CNF1/YfiH-like putative cysteine hydrolases"/>
    <property type="match status" value="1"/>
</dbReference>
<dbReference type="EMBL" id="MFST01000048">
    <property type="protein sequence ID" value="OGI44432.1"/>
    <property type="molecule type" value="Genomic_DNA"/>
</dbReference>